<feature type="compositionally biased region" description="Low complexity" evidence="1">
    <location>
        <begin position="56"/>
        <end position="67"/>
    </location>
</feature>
<dbReference type="Proteomes" id="UP001189429">
    <property type="component" value="Unassembled WGS sequence"/>
</dbReference>
<organism evidence="2 3">
    <name type="scientific">Prorocentrum cordatum</name>
    <dbReference type="NCBI Taxonomy" id="2364126"/>
    <lineage>
        <taxon>Eukaryota</taxon>
        <taxon>Sar</taxon>
        <taxon>Alveolata</taxon>
        <taxon>Dinophyceae</taxon>
        <taxon>Prorocentrales</taxon>
        <taxon>Prorocentraceae</taxon>
        <taxon>Prorocentrum</taxon>
    </lineage>
</organism>
<feature type="compositionally biased region" description="Basic and acidic residues" evidence="1">
    <location>
        <begin position="7"/>
        <end position="19"/>
    </location>
</feature>
<keyword evidence="3" id="KW-1185">Reference proteome</keyword>
<feature type="region of interest" description="Disordered" evidence="1">
    <location>
        <begin position="47"/>
        <end position="98"/>
    </location>
</feature>
<comment type="caution">
    <text evidence="2">The sequence shown here is derived from an EMBL/GenBank/DDBJ whole genome shotgun (WGS) entry which is preliminary data.</text>
</comment>
<sequence length="98" mass="10960">GDELAQDEDRQLTKREQQHFRRAATLSETDACRLSKPELDAIAAQGLAERGDAEVSQQSPPTPASQSWEGSEAEGEQFEQWLRGEGDGSREYIYDDEC</sequence>
<gene>
    <name evidence="2" type="ORF">PCOR1329_LOCUS58798</name>
</gene>
<dbReference type="EMBL" id="CAUYUJ010017304">
    <property type="protein sequence ID" value="CAK0873672.1"/>
    <property type="molecule type" value="Genomic_DNA"/>
</dbReference>
<reference evidence="2" key="1">
    <citation type="submission" date="2023-10" db="EMBL/GenBank/DDBJ databases">
        <authorList>
            <person name="Chen Y."/>
            <person name="Shah S."/>
            <person name="Dougan E. K."/>
            <person name="Thang M."/>
            <person name="Chan C."/>
        </authorList>
    </citation>
    <scope>NUCLEOTIDE SEQUENCE [LARGE SCALE GENOMIC DNA]</scope>
</reference>
<feature type="non-terminal residue" evidence="2">
    <location>
        <position position="1"/>
    </location>
</feature>
<evidence type="ECO:0000256" key="1">
    <source>
        <dbReference type="SAM" id="MobiDB-lite"/>
    </source>
</evidence>
<evidence type="ECO:0000313" key="2">
    <source>
        <dbReference type="EMBL" id="CAK0873672.1"/>
    </source>
</evidence>
<proteinExistence type="predicted"/>
<accession>A0ABN9VNI6</accession>
<evidence type="ECO:0000313" key="3">
    <source>
        <dbReference type="Proteomes" id="UP001189429"/>
    </source>
</evidence>
<name>A0ABN9VNI6_9DINO</name>
<feature type="region of interest" description="Disordered" evidence="1">
    <location>
        <begin position="1"/>
        <end position="22"/>
    </location>
</feature>
<feature type="compositionally biased region" description="Basic and acidic residues" evidence="1">
    <location>
        <begin position="82"/>
        <end position="98"/>
    </location>
</feature>
<feature type="non-terminal residue" evidence="2">
    <location>
        <position position="98"/>
    </location>
</feature>
<protein>
    <submittedName>
        <fullName evidence="2">Uncharacterized protein</fullName>
    </submittedName>
</protein>